<organism evidence="1 2">
    <name type="scientific">Panicum virgatum</name>
    <name type="common">Blackwell switchgrass</name>
    <dbReference type="NCBI Taxonomy" id="38727"/>
    <lineage>
        <taxon>Eukaryota</taxon>
        <taxon>Viridiplantae</taxon>
        <taxon>Streptophyta</taxon>
        <taxon>Embryophyta</taxon>
        <taxon>Tracheophyta</taxon>
        <taxon>Spermatophyta</taxon>
        <taxon>Magnoliopsida</taxon>
        <taxon>Liliopsida</taxon>
        <taxon>Poales</taxon>
        <taxon>Poaceae</taxon>
        <taxon>PACMAD clade</taxon>
        <taxon>Panicoideae</taxon>
        <taxon>Panicodae</taxon>
        <taxon>Paniceae</taxon>
        <taxon>Panicinae</taxon>
        <taxon>Panicum</taxon>
        <taxon>Panicum sect. Hiantes</taxon>
    </lineage>
</organism>
<name>A0A8T0RQB4_PANVG</name>
<sequence length="184" mass="20256">MGPTHQTFFYSPRPPFSFSPSPPSPIPMLSPSPARPLSLSLSLRADSSPAAAVRRCWSTRAAATAVRWRWSTRAVVVPWPAWWCPPCRRARDRRGTSRRRWGTSCPAVAGKLPPWRASWSSVARHGGPPRASPDLAAMAVPATPRASGRLWSAAAFALLLSLSTRAARWLPRWPMAFILEACYS</sequence>
<reference evidence="1" key="1">
    <citation type="submission" date="2020-05" db="EMBL/GenBank/DDBJ databases">
        <title>WGS assembly of Panicum virgatum.</title>
        <authorList>
            <person name="Lovell J.T."/>
            <person name="Jenkins J."/>
            <person name="Shu S."/>
            <person name="Juenger T.E."/>
            <person name="Schmutz J."/>
        </authorList>
    </citation>
    <scope>NUCLEOTIDE SEQUENCE</scope>
    <source>
        <strain evidence="1">AP13</strain>
    </source>
</reference>
<keyword evidence="2" id="KW-1185">Reference proteome</keyword>
<gene>
    <name evidence="1" type="ORF">PVAP13_5NG350262</name>
</gene>
<evidence type="ECO:0000313" key="1">
    <source>
        <dbReference type="EMBL" id="KAG2588582.1"/>
    </source>
</evidence>
<dbReference type="Proteomes" id="UP000823388">
    <property type="component" value="Chromosome 5N"/>
</dbReference>
<evidence type="ECO:0000313" key="2">
    <source>
        <dbReference type="Proteomes" id="UP000823388"/>
    </source>
</evidence>
<dbReference type="EMBL" id="CM029046">
    <property type="protein sequence ID" value="KAG2588582.1"/>
    <property type="molecule type" value="Genomic_DNA"/>
</dbReference>
<accession>A0A8T0RQB4</accession>
<proteinExistence type="predicted"/>
<comment type="caution">
    <text evidence="1">The sequence shown here is derived from an EMBL/GenBank/DDBJ whole genome shotgun (WGS) entry which is preliminary data.</text>
</comment>
<protein>
    <submittedName>
        <fullName evidence="1">Uncharacterized protein</fullName>
    </submittedName>
</protein>
<dbReference type="AlphaFoldDB" id="A0A8T0RQB4"/>